<dbReference type="Pfam" id="PF13410">
    <property type="entry name" value="GST_C_2"/>
    <property type="match status" value="1"/>
</dbReference>
<name>A0A222GE20_9GAMM</name>
<evidence type="ECO:0000313" key="2">
    <source>
        <dbReference type="EMBL" id="ASP50051.1"/>
    </source>
</evidence>
<evidence type="ECO:0000259" key="1">
    <source>
        <dbReference type="PROSITE" id="PS50405"/>
    </source>
</evidence>
<dbReference type="Gene3D" id="1.20.1050.10">
    <property type="match status" value="1"/>
</dbReference>
<dbReference type="InterPro" id="IPR004045">
    <property type="entry name" value="Glutathione_S-Trfase_N"/>
</dbReference>
<dbReference type="Gene3D" id="3.40.30.10">
    <property type="entry name" value="Glutaredoxin"/>
    <property type="match status" value="1"/>
</dbReference>
<dbReference type="EMBL" id="CP020465">
    <property type="protein sequence ID" value="ASP50051.1"/>
    <property type="molecule type" value="Genomic_DNA"/>
</dbReference>
<dbReference type="InterPro" id="IPR010987">
    <property type="entry name" value="Glutathione-S-Trfase_C-like"/>
</dbReference>
<gene>
    <name evidence="2" type="ORF">B5D82_15925</name>
</gene>
<organism evidence="2 3">
    <name type="scientific">Cognaticolwellia beringensis</name>
    <dbReference type="NCBI Taxonomy" id="1967665"/>
    <lineage>
        <taxon>Bacteria</taxon>
        <taxon>Pseudomonadati</taxon>
        <taxon>Pseudomonadota</taxon>
        <taxon>Gammaproteobacteria</taxon>
        <taxon>Alteromonadales</taxon>
        <taxon>Colwelliaceae</taxon>
        <taxon>Cognaticolwellia</taxon>
    </lineage>
</organism>
<dbReference type="CDD" id="cd03196">
    <property type="entry name" value="GST_C_5"/>
    <property type="match status" value="1"/>
</dbReference>
<feature type="domain" description="GST C-terminal" evidence="1">
    <location>
        <begin position="102"/>
        <end position="222"/>
    </location>
</feature>
<accession>A0A222GE20</accession>
<evidence type="ECO:0000313" key="3">
    <source>
        <dbReference type="Proteomes" id="UP000202259"/>
    </source>
</evidence>
<keyword evidence="2" id="KW-0808">Transferase</keyword>
<dbReference type="Proteomes" id="UP000202259">
    <property type="component" value="Chromosome"/>
</dbReference>
<dbReference type="PANTHER" id="PTHR44051:SF8">
    <property type="entry name" value="GLUTATHIONE S-TRANSFERASE GSTA"/>
    <property type="match status" value="1"/>
</dbReference>
<dbReference type="SUPFAM" id="SSF47616">
    <property type="entry name" value="GST C-terminal domain-like"/>
    <property type="match status" value="1"/>
</dbReference>
<dbReference type="OrthoDB" id="9813092at2"/>
<keyword evidence="3" id="KW-1185">Reference proteome</keyword>
<dbReference type="SUPFAM" id="SSF52833">
    <property type="entry name" value="Thioredoxin-like"/>
    <property type="match status" value="1"/>
</dbReference>
<dbReference type="PANTHER" id="PTHR44051">
    <property type="entry name" value="GLUTATHIONE S-TRANSFERASE-RELATED"/>
    <property type="match status" value="1"/>
</dbReference>
<proteinExistence type="predicted"/>
<dbReference type="GO" id="GO:0016740">
    <property type="term" value="F:transferase activity"/>
    <property type="evidence" value="ECO:0007669"/>
    <property type="project" value="UniProtKB-KW"/>
</dbReference>
<reference evidence="2 3" key="1">
    <citation type="submission" date="2017-08" db="EMBL/GenBank/DDBJ databases">
        <title>Complete genome of Colwellia sp. NB097-1, a psychrophile bacterium ioslated from Bering Sea.</title>
        <authorList>
            <person name="Chen X."/>
        </authorList>
    </citation>
    <scope>NUCLEOTIDE SEQUENCE [LARGE SCALE GENOMIC DNA]</scope>
    <source>
        <strain evidence="2 3">NB097-1</strain>
    </source>
</reference>
<dbReference type="PROSITE" id="PS50405">
    <property type="entry name" value="GST_CTER"/>
    <property type="match status" value="1"/>
</dbReference>
<dbReference type="AlphaFoldDB" id="A0A222GE20"/>
<dbReference type="KEGG" id="cber:B5D82_15925"/>
<dbReference type="InterPro" id="IPR036282">
    <property type="entry name" value="Glutathione-S-Trfase_C_sf"/>
</dbReference>
<protein>
    <submittedName>
        <fullName evidence="2">Glutathione S-transferase</fullName>
    </submittedName>
</protein>
<dbReference type="InterPro" id="IPR036249">
    <property type="entry name" value="Thioredoxin-like_sf"/>
</dbReference>
<sequence length="232" mass="26770">MALPILYSLRNCPYAMRARIAIFKSHQPVALRDVVLSNKPPEMILASPKATVPILVLNEESEIVTGAVSEADTKGKIIDESLDVMLWALHKSDPHDLLHHETPETLVQMLSFIAEFDVEFKRCLEAYKCAKRYHETNISECRAACEHYIKQLEARLAQHEFLTSSRESLLDIALLPFIRQFARIERQWYLQSPYPNLKKWLNSYLQSSMFTKVMAKHPLWLDSGEEVIFVGR</sequence>
<dbReference type="Pfam" id="PF13417">
    <property type="entry name" value="GST_N_3"/>
    <property type="match status" value="1"/>
</dbReference>